<proteinExistence type="predicted"/>
<dbReference type="InterPro" id="IPR036388">
    <property type="entry name" value="WH-like_DNA-bd_sf"/>
</dbReference>
<dbReference type="PROSITE" id="PS51197">
    <property type="entry name" value="HTH_RRF2_2"/>
    <property type="match status" value="1"/>
</dbReference>
<dbReference type="PATRIC" id="fig|1236046.6.peg.247"/>
<dbReference type="GO" id="GO:0003700">
    <property type="term" value="F:DNA-binding transcription factor activity"/>
    <property type="evidence" value="ECO:0007669"/>
    <property type="project" value="TreeGrafter"/>
</dbReference>
<dbReference type="PANTHER" id="PTHR33221">
    <property type="entry name" value="WINGED HELIX-TURN-HELIX TRANSCRIPTIONAL REGULATOR, RRF2 FAMILY"/>
    <property type="match status" value="1"/>
</dbReference>
<dbReference type="AlphaFoldDB" id="A0A101GXV1"/>
<gene>
    <name evidence="2" type="ORF">XD86_1293</name>
</gene>
<evidence type="ECO:0000313" key="3">
    <source>
        <dbReference type="Proteomes" id="UP000054260"/>
    </source>
</evidence>
<dbReference type="GO" id="GO:0003677">
    <property type="term" value="F:DNA binding"/>
    <property type="evidence" value="ECO:0007669"/>
    <property type="project" value="UniProtKB-KW"/>
</dbReference>
<dbReference type="Gene3D" id="1.10.10.10">
    <property type="entry name" value="Winged helix-like DNA-binding domain superfamily/Winged helix DNA-binding domain"/>
    <property type="match status" value="1"/>
</dbReference>
<dbReference type="InterPro" id="IPR030489">
    <property type="entry name" value="TR_Rrf2-type_CS"/>
</dbReference>
<dbReference type="NCBIfam" id="TIGR00738">
    <property type="entry name" value="rrf2_super"/>
    <property type="match status" value="1"/>
</dbReference>
<protein>
    <submittedName>
        <fullName evidence="2">Transcriptional regulator, BadM/Rrf2 family</fullName>
    </submittedName>
</protein>
<name>A0A101GXV1_9BACT</name>
<organism evidence="2 3">
    <name type="scientific">Mesotoga infera</name>
    <dbReference type="NCBI Taxonomy" id="1236046"/>
    <lineage>
        <taxon>Bacteria</taxon>
        <taxon>Thermotogati</taxon>
        <taxon>Thermotogota</taxon>
        <taxon>Thermotogae</taxon>
        <taxon>Kosmotogales</taxon>
        <taxon>Kosmotogaceae</taxon>
        <taxon>Mesotoga</taxon>
    </lineage>
</organism>
<comment type="caution">
    <text evidence="2">The sequence shown here is derived from an EMBL/GenBank/DDBJ whole genome shotgun (WGS) entry which is preliminary data.</text>
</comment>
<keyword evidence="1" id="KW-0238">DNA-binding</keyword>
<dbReference type="GO" id="GO:0005829">
    <property type="term" value="C:cytosol"/>
    <property type="evidence" value="ECO:0007669"/>
    <property type="project" value="TreeGrafter"/>
</dbReference>
<dbReference type="Proteomes" id="UP000054260">
    <property type="component" value="Unassembled WGS sequence"/>
</dbReference>
<dbReference type="PANTHER" id="PTHR33221:SF5">
    <property type="entry name" value="HTH-TYPE TRANSCRIPTIONAL REGULATOR ISCR"/>
    <property type="match status" value="1"/>
</dbReference>
<dbReference type="InterPro" id="IPR036390">
    <property type="entry name" value="WH_DNA-bd_sf"/>
</dbReference>
<evidence type="ECO:0000256" key="1">
    <source>
        <dbReference type="ARBA" id="ARBA00023125"/>
    </source>
</evidence>
<dbReference type="SUPFAM" id="SSF46785">
    <property type="entry name" value="Winged helix' DNA-binding domain"/>
    <property type="match status" value="1"/>
</dbReference>
<sequence>MGFTLKSSYALRALYKMAKSTREGKEKLSLVEIVQGNEIPRDFLEKIFGELRQAGIIKAVRGRYGGYCLARPANEILLRDVILKLDRPMNSYACLQQNGKCLEDPDCTVKYVWFRLYNAMMRELGSMTLEDLLIYGDKISEIPPESYKIPENPR</sequence>
<dbReference type="PROSITE" id="PS01332">
    <property type="entry name" value="HTH_RRF2_1"/>
    <property type="match status" value="1"/>
</dbReference>
<accession>A0A101GXV1</accession>
<dbReference type="InterPro" id="IPR000944">
    <property type="entry name" value="Tscrpt_reg_Rrf2"/>
</dbReference>
<dbReference type="Pfam" id="PF02082">
    <property type="entry name" value="Rrf2"/>
    <property type="match status" value="1"/>
</dbReference>
<dbReference type="EMBL" id="LGGH01000242">
    <property type="protein sequence ID" value="KUK66180.1"/>
    <property type="molecule type" value="Genomic_DNA"/>
</dbReference>
<reference evidence="3" key="1">
    <citation type="journal article" date="2015" name="MBio">
        <title>Genome-Resolved Metagenomic Analysis Reveals Roles for Candidate Phyla and Other Microbial Community Members in Biogeochemical Transformations in Oil Reservoirs.</title>
        <authorList>
            <person name="Hu P."/>
            <person name="Tom L."/>
            <person name="Singh A."/>
            <person name="Thomas B.C."/>
            <person name="Baker B.J."/>
            <person name="Piceno Y.M."/>
            <person name="Andersen G.L."/>
            <person name="Banfield J.F."/>
        </authorList>
    </citation>
    <scope>NUCLEOTIDE SEQUENCE [LARGE SCALE GENOMIC DNA]</scope>
</reference>
<evidence type="ECO:0000313" key="2">
    <source>
        <dbReference type="EMBL" id="KUK66180.1"/>
    </source>
</evidence>